<sequence length="228" mass="25960">MRFIKVNKIIHLQIQEGQVIDEAYLNLSTISWRPVDSYNITDPSVKPDLDYHTLTWEHRAINLGDLIVPKNYLVTGVKFRTLGGNLNLEIQASLFNRTNGKLINPLKNSYWMSSDNTEGNLMQPRTEVKLIRPDIPIRSNADSLIDSINDQFIKFQGSDDLFDAAQTAVPFIDVQDVTPNPPVPLVGIGLYHKGRKYSGGFIAPKVFTFKYEENLKDFKKKLFYVAVN</sequence>
<dbReference type="AlphaFoldDB" id="A0A170XSV5"/>
<organism evidence="1">
    <name type="scientific">Triatoma infestans</name>
    <name type="common">Assassin bug</name>
    <dbReference type="NCBI Taxonomy" id="30076"/>
    <lineage>
        <taxon>Eukaryota</taxon>
        <taxon>Metazoa</taxon>
        <taxon>Ecdysozoa</taxon>
        <taxon>Arthropoda</taxon>
        <taxon>Hexapoda</taxon>
        <taxon>Insecta</taxon>
        <taxon>Pterygota</taxon>
        <taxon>Neoptera</taxon>
        <taxon>Paraneoptera</taxon>
        <taxon>Hemiptera</taxon>
        <taxon>Heteroptera</taxon>
        <taxon>Panheteroptera</taxon>
        <taxon>Cimicomorpha</taxon>
        <taxon>Reduviidae</taxon>
        <taxon>Triatominae</taxon>
        <taxon>Triatoma</taxon>
    </lineage>
</organism>
<dbReference type="EMBL" id="GEMB01004076">
    <property type="protein sequence ID" value="JAR99186.1"/>
    <property type="molecule type" value="Transcribed_RNA"/>
</dbReference>
<evidence type="ECO:0000313" key="1">
    <source>
        <dbReference type="EMBL" id="JAR99186.1"/>
    </source>
</evidence>
<proteinExistence type="predicted"/>
<name>A0A170XSV5_TRIIF</name>
<dbReference type="PANTHER" id="PTHR47890">
    <property type="entry name" value="LD24308P"/>
    <property type="match status" value="1"/>
</dbReference>
<reference evidence="1" key="2">
    <citation type="journal article" date="2017" name="J. Med. Entomol.">
        <title>Transcriptome Analysis of the Triatoma infestans (Hemiptera: Reduviidae) Integument.</title>
        <authorList>
            <person name="Calderon-Fernandez G.M."/>
            <person name="Moriconi D.E."/>
            <person name="Dulbecco A.B."/>
            <person name="Juarez M.P."/>
        </authorList>
    </citation>
    <scope>NUCLEOTIDE SEQUENCE</scope>
    <source>
        <strain evidence="1">Int1</strain>
        <tissue evidence="1">Integument</tissue>
    </source>
</reference>
<protein>
    <submittedName>
        <fullName evidence="1">Uncharacterized protein</fullName>
    </submittedName>
</protein>
<accession>A0A170XSV5</accession>
<dbReference type="PANTHER" id="PTHR47890:SF1">
    <property type="entry name" value="LD24308P"/>
    <property type="match status" value="1"/>
</dbReference>
<reference evidence="1" key="1">
    <citation type="submission" date="2016-04" db="EMBL/GenBank/DDBJ databases">
        <authorList>
            <person name="Calderon-Fernandez G.M.Sr."/>
        </authorList>
    </citation>
    <scope>NUCLEOTIDE SEQUENCE</scope>
    <source>
        <strain evidence="1">Int1</strain>
        <tissue evidence="1">Integument</tissue>
    </source>
</reference>